<evidence type="ECO:0000313" key="1">
    <source>
        <dbReference type="EMBL" id="CAJ0938913.1"/>
    </source>
</evidence>
<evidence type="ECO:0000313" key="2">
    <source>
        <dbReference type="Proteomes" id="UP001176940"/>
    </source>
</evidence>
<proteinExistence type="predicted"/>
<comment type="caution">
    <text evidence="1">The sequence shown here is derived from an EMBL/GenBank/DDBJ whole genome shotgun (WGS) entry which is preliminary data.</text>
</comment>
<name>A0ABN9LD09_9NEOB</name>
<sequence>YLNLFDLKHLSVTNMQRNRKSEGDKHFFTPRQRLLLAAGSRLSVSILRSPVMGVSAALLLLLALSAASRGHELLNEDVKRSVDLSSHIAKVTAEVKTEDEEHGYLEVRKAR</sequence>
<dbReference type="EMBL" id="CAUEEQ010015198">
    <property type="protein sequence ID" value="CAJ0938913.1"/>
    <property type="molecule type" value="Genomic_DNA"/>
</dbReference>
<accession>A0ABN9LD09</accession>
<dbReference type="Proteomes" id="UP001176940">
    <property type="component" value="Unassembled WGS sequence"/>
</dbReference>
<feature type="non-terminal residue" evidence="1">
    <location>
        <position position="1"/>
    </location>
</feature>
<organism evidence="1 2">
    <name type="scientific">Ranitomeya imitator</name>
    <name type="common">mimic poison frog</name>
    <dbReference type="NCBI Taxonomy" id="111125"/>
    <lineage>
        <taxon>Eukaryota</taxon>
        <taxon>Metazoa</taxon>
        <taxon>Chordata</taxon>
        <taxon>Craniata</taxon>
        <taxon>Vertebrata</taxon>
        <taxon>Euteleostomi</taxon>
        <taxon>Amphibia</taxon>
        <taxon>Batrachia</taxon>
        <taxon>Anura</taxon>
        <taxon>Neobatrachia</taxon>
        <taxon>Hyloidea</taxon>
        <taxon>Dendrobatidae</taxon>
        <taxon>Dendrobatinae</taxon>
        <taxon>Ranitomeya</taxon>
    </lineage>
</organism>
<protein>
    <submittedName>
        <fullName evidence="1">Uncharacterized protein</fullName>
    </submittedName>
</protein>
<reference evidence="1" key="1">
    <citation type="submission" date="2023-07" db="EMBL/GenBank/DDBJ databases">
        <authorList>
            <person name="Stuckert A."/>
        </authorList>
    </citation>
    <scope>NUCLEOTIDE SEQUENCE</scope>
</reference>
<gene>
    <name evidence="1" type="ORF">RIMI_LOCUS7871920</name>
</gene>
<keyword evidence="2" id="KW-1185">Reference proteome</keyword>